<feature type="compositionally biased region" description="Basic and acidic residues" evidence="1">
    <location>
        <begin position="165"/>
        <end position="174"/>
    </location>
</feature>
<dbReference type="eggNOG" id="ENOG502T3QC">
    <property type="taxonomic scope" value="Eukaryota"/>
</dbReference>
<evidence type="ECO:0000313" key="2">
    <source>
        <dbReference type="EMBL" id="EHY59805.1"/>
    </source>
</evidence>
<dbReference type="EMBL" id="JH226135">
    <property type="protein sequence ID" value="EHY59805.1"/>
    <property type="molecule type" value="Genomic_DNA"/>
</dbReference>
<dbReference type="HOGENOM" id="CLU_368807_0_0_1"/>
<feature type="compositionally biased region" description="Pro residues" evidence="1">
    <location>
        <begin position="237"/>
        <end position="249"/>
    </location>
</feature>
<dbReference type="AlphaFoldDB" id="H6C593"/>
<dbReference type="VEuPathDB" id="FungiDB:HMPREF1120_07787"/>
<feature type="compositionally biased region" description="Polar residues" evidence="1">
    <location>
        <begin position="426"/>
        <end position="437"/>
    </location>
</feature>
<keyword evidence="3" id="KW-1185">Reference proteome</keyword>
<proteinExistence type="predicted"/>
<feature type="compositionally biased region" description="Basic residues" evidence="1">
    <location>
        <begin position="30"/>
        <end position="41"/>
    </location>
</feature>
<organism evidence="2 3">
    <name type="scientific">Exophiala dermatitidis (strain ATCC 34100 / CBS 525.76 / NIH/UT8656)</name>
    <name type="common">Black yeast</name>
    <name type="synonym">Wangiella dermatitidis</name>
    <dbReference type="NCBI Taxonomy" id="858893"/>
    <lineage>
        <taxon>Eukaryota</taxon>
        <taxon>Fungi</taxon>
        <taxon>Dikarya</taxon>
        <taxon>Ascomycota</taxon>
        <taxon>Pezizomycotina</taxon>
        <taxon>Eurotiomycetes</taxon>
        <taxon>Chaetothyriomycetidae</taxon>
        <taxon>Chaetothyriales</taxon>
        <taxon>Herpotrichiellaceae</taxon>
        <taxon>Exophiala</taxon>
    </lineage>
</organism>
<feature type="compositionally biased region" description="Basic and acidic residues" evidence="1">
    <location>
        <begin position="202"/>
        <end position="212"/>
    </location>
</feature>
<feature type="compositionally biased region" description="Basic and acidic residues" evidence="1">
    <location>
        <begin position="609"/>
        <end position="624"/>
    </location>
</feature>
<evidence type="ECO:0000256" key="1">
    <source>
        <dbReference type="SAM" id="MobiDB-lite"/>
    </source>
</evidence>
<feature type="region of interest" description="Disordered" evidence="1">
    <location>
        <begin position="1"/>
        <end position="325"/>
    </location>
</feature>
<sequence>MVQTRHQGARPAGVSYADTQKRERRPAAAPRRRAAPARRARAAVPPPAPAPAPAAPAVERNPAYRDSSMQTDPVEIVEASTKTVELTATTETGSGKRRREEDESSGTSSKRQRGAETPKFLFSARRNRSLLASAPAKATTQHESPFFARVVEPTARQSTPTRASKPREGAKEPETPTPTPQGGQEQRGLFGSVKKLFGFFRGFDDTTAHNEQEQGSASEEQNRETTPEAIQANSPTTPSPLEPDSPTPQPQTNDSRIDTRDQFKRRRYSKTSAGRDDMTPARDDTDRADTDFNPVEASGTNKRKLASMDGEIPGPATGGYGIDDSYLDAENEVDGIEDSQAAVTQPSTPKTKTISQTPLRSAMRQNGNLFGTIGRSAKSVRINPETAVKHVYGQYGHSGEYHGSMFSDPSDASDSSISAADVRNMHSPTTLRNTLRNESPKFRLNEDVVDPNDEFWRPSLANPSPGHFRVPDLDEYDEEEGDGAEDTAVPEQAGEQDQVPPQPSTPRMSHAELPSQISNFTGHTESILMNESAEIRLNKARSDAQKYKPARSSLLSLSEHARSRSSSPPESEGDFTQSQIEVSTPTANDLREADEAETAAQDTPSQPLGREELDNTKVGDDGMTDYQREHQYDEWAANLDWPEPQTYEDAGIASDYIAELVRKNWTERDTRESVEFWDREFEEGLKAAREAAAQGKHLFWVEPGEMFED</sequence>
<gene>
    <name evidence="2" type="ORF">HMPREF1120_07787</name>
</gene>
<dbReference type="GeneID" id="20312426"/>
<feature type="compositionally biased region" description="Basic and acidic residues" evidence="1">
    <location>
        <begin position="273"/>
        <end position="290"/>
    </location>
</feature>
<evidence type="ECO:0000313" key="3">
    <source>
        <dbReference type="Proteomes" id="UP000007304"/>
    </source>
</evidence>
<feature type="compositionally biased region" description="Pro residues" evidence="1">
    <location>
        <begin position="44"/>
        <end position="54"/>
    </location>
</feature>
<feature type="compositionally biased region" description="Low complexity" evidence="1">
    <location>
        <begin position="550"/>
        <end position="570"/>
    </location>
</feature>
<reference evidence="2" key="1">
    <citation type="submission" date="2011-07" db="EMBL/GenBank/DDBJ databases">
        <title>The Genome Sequence of Exophiala (Wangiella) dermatitidis NIH/UT8656.</title>
        <authorList>
            <consortium name="The Broad Institute Genome Sequencing Platform"/>
            <person name="Cuomo C."/>
            <person name="Wang Z."/>
            <person name="Hunicke-Smith S."/>
            <person name="Szanislo P.J."/>
            <person name="Earl A."/>
            <person name="Young S.K."/>
            <person name="Zeng Q."/>
            <person name="Gargeya S."/>
            <person name="Fitzgerald M."/>
            <person name="Haas B."/>
            <person name="Abouelleil A."/>
            <person name="Alvarado L."/>
            <person name="Arachchi H.M."/>
            <person name="Berlin A."/>
            <person name="Brown A."/>
            <person name="Chapman S.B."/>
            <person name="Chen Z."/>
            <person name="Dunbar C."/>
            <person name="Freedman E."/>
            <person name="Gearin G."/>
            <person name="Gellesch M."/>
            <person name="Goldberg J."/>
            <person name="Griggs A."/>
            <person name="Gujja S."/>
            <person name="Heiman D."/>
            <person name="Howarth C."/>
            <person name="Larson L."/>
            <person name="Lui A."/>
            <person name="MacDonald P.J.P."/>
            <person name="Montmayeur A."/>
            <person name="Murphy C."/>
            <person name="Neiman D."/>
            <person name="Pearson M."/>
            <person name="Priest M."/>
            <person name="Roberts A."/>
            <person name="Saif S."/>
            <person name="Shea T."/>
            <person name="Shenoy N."/>
            <person name="Sisk P."/>
            <person name="Stolte C."/>
            <person name="Sykes S."/>
            <person name="Wortman J."/>
            <person name="Nusbaum C."/>
            <person name="Birren B."/>
        </authorList>
    </citation>
    <scope>NUCLEOTIDE SEQUENCE</scope>
    <source>
        <strain evidence="2">NIH/UT8656</strain>
    </source>
</reference>
<dbReference type="RefSeq" id="XP_009160266.1">
    <property type="nucleotide sequence ID" value="XM_009162018.1"/>
</dbReference>
<accession>H6C593</accession>
<dbReference type="OMA" id="TPRMSHA"/>
<feature type="compositionally biased region" description="Low complexity" evidence="1">
    <location>
        <begin position="81"/>
        <end position="92"/>
    </location>
</feature>
<feature type="compositionally biased region" description="Acidic residues" evidence="1">
    <location>
        <begin position="473"/>
        <end position="485"/>
    </location>
</feature>
<feature type="region of interest" description="Disordered" evidence="1">
    <location>
        <begin position="540"/>
        <end position="624"/>
    </location>
</feature>
<dbReference type="InParanoid" id="H6C593"/>
<feature type="compositionally biased region" description="Polar residues" evidence="1">
    <location>
        <begin position="574"/>
        <end position="587"/>
    </location>
</feature>
<dbReference type="OrthoDB" id="4157485at2759"/>
<dbReference type="Proteomes" id="UP000007304">
    <property type="component" value="Unassembled WGS sequence"/>
</dbReference>
<protein>
    <submittedName>
        <fullName evidence="2">Uncharacterized protein</fullName>
    </submittedName>
</protein>
<feature type="region of interest" description="Disordered" evidence="1">
    <location>
        <begin position="422"/>
        <end position="510"/>
    </location>
</feature>
<name>H6C593_EXODN</name>